<protein>
    <submittedName>
        <fullName evidence="2">Uncharacterized protein</fullName>
    </submittedName>
</protein>
<proteinExistence type="predicted"/>
<name>A0A8S0VJN0_OLEEU</name>
<sequence length="168" mass="18396">MRVRDKTLEGRLGAALVRVKNNSAPRGSIGFAFGPNLEFAFDSGPKPGRLICLTYAAGPAARLLGCSAARGRDFPAWRKLVARGSIRHFRRASRNVTQPLRRWVKCMKIRAQHDNSRLGIPSKSSRTSSGPARRVLGPSARATRTLMAGRVRFIAGASFYLPPKGARR</sequence>
<dbReference type="EMBL" id="CACTIH010009908">
    <property type="protein sequence ID" value="CAA3033160.1"/>
    <property type="molecule type" value="Genomic_DNA"/>
</dbReference>
<organism evidence="2 3">
    <name type="scientific">Olea europaea subsp. europaea</name>
    <dbReference type="NCBI Taxonomy" id="158383"/>
    <lineage>
        <taxon>Eukaryota</taxon>
        <taxon>Viridiplantae</taxon>
        <taxon>Streptophyta</taxon>
        <taxon>Embryophyta</taxon>
        <taxon>Tracheophyta</taxon>
        <taxon>Spermatophyta</taxon>
        <taxon>Magnoliopsida</taxon>
        <taxon>eudicotyledons</taxon>
        <taxon>Gunneridae</taxon>
        <taxon>Pentapetalae</taxon>
        <taxon>asterids</taxon>
        <taxon>lamiids</taxon>
        <taxon>Lamiales</taxon>
        <taxon>Oleaceae</taxon>
        <taxon>Oleeae</taxon>
        <taxon>Olea</taxon>
    </lineage>
</organism>
<keyword evidence="3" id="KW-1185">Reference proteome</keyword>
<dbReference type="AlphaFoldDB" id="A0A8S0VJN0"/>
<evidence type="ECO:0000256" key="1">
    <source>
        <dbReference type="SAM" id="MobiDB-lite"/>
    </source>
</evidence>
<feature type="region of interest" description="Disordered" evidence="1">
    <location>
        <begin position="115"/>
        <end position="135"/>
    </location>
</feature>
<gene>
    <name evidence="2" type="ORF">OLEA9_A045302</name>
</gene>
<comment type="caution">
    <text evidence="2">The sequence shown here is derived from an EMBL/GenBank/DDBJ whole genome shotgun (WGS) entry which is preliminary data.</text>
</comment>
<dbReference type="Proteomes" id="UP000594638">
    <property type="component" value="Unassembled WGS sequence"/>
</dbReference>
<evidence type="ECO:0000313" key="3">
    <source>
        <dbReference type="Proteomes" id="UP000594638"/>
    </source>
</evidence>
<accession>A0A8S0VJN0</accession>
<dbReference type="Gramene" id="OE9A045302T1">
    <property type="protein sequence ID" value="OE9A045302C1"/>
    <property type="gene ID" value="OE9A045302"/>
</dbReference>
<evidence type="ECO:0000313" key="2">
    <source>
        <dbReference type="EMBL" id="CAA3033160.1"/>
    </source>
</evidence>
<reference evidence="2 3" key="1">
    <citation type="submission" date="2019-12" db="EMBL/GenBank/DDBJ databases">
        <authorList>
            <person name="Alioto T."/>
            <person name="Alioto T."/>
            <person name="Gomez Garrido J."/>
        </authorList>
    </citation>
    <scope>NUCLEOTIDE SEQUENCE [LARGE SCALE GENOMIC DNA]</scope>
</reference>